<proteinExistence type="predicted"/>
<organism evidence="2 3">
    <name type="scientific">Lolium multiflorum</name>
    <name type="common">Italian ryegrass</name>
    <name type="synonym">Lolium perenne subsp. multiflorum</name>
    <dbReference type="NCBI Taxonomy" id="4521"/>
    <lineage>
        <taxon>Eukaryota</taxon>
        <taxon>Viridiplantae</taxon>
        <taxon>Streptophyta</taxon>
        <taxon>Embryophyta</taxon>
        <taxon>Tracheophyta</taxon>
        <taxon>Spermatophyta</taxon>
        <taxon>Magnoliopsida</taxon>
        <taxon>Liliopsida</taxon>
        <taxon>Poales</taxon>
        <taxon>Poaceae</taxon>
        <taxon>BOP clade</taxon>
        <taxon>Pooideae</taxon>
        <taxon>Poodae</taxon>
        <taxon>Poeae</taxon>
        <taxon>Poeae Chloroplast Group 2 (Poeae type)</taxon>
        <taxon>Loliodinae</taxon>
        <taxon>Loliinae</taxon>
        <taxon>Lolium</taxon>
    </lineage>
</organism>
<dbReference type="EMBL" id="JAUUTY010000007">
    <property type="protein sequence ID" value="KAK1608580.1"/>
    <property type="molecule type" value="Genomic_DNA"/>
</dbReference>
<dbReference type="AlphaFoldDB" id="A0AAD8QT51"/>
<evidence type="ECO:0000256" key="1">
    <source>
        <dbReference type="SAM" id="MobiDB-lite"/>
    </source>
</evidence>
<evidence type="ECO:0000313" key="3">
    <source>
        <dbReference type="Proteomes" id="UP001231189"/>
    </source>
</evidence>
<feature type="region of interest" description="Disordered" evidence="1">
    <location>
        <begin position="32"/>
        <end position="61"/>
    </location>
</feature>
<evidence type="ECO:0000313" key="2">
    <source>
        <dbReference type="EMBL" id="KAK1608580.1"/>
    </source>
</evidence>
<name>A0AAD8QT51_LOLMU</name>
<feature type="compositionally biased region" description="Low complexity" evidence="1">
    <location>
        <begin position="32"/>
        <end position="45"/>
    </location>
</feature>
<accession>A0AAD8QT51</accession>
<keyword evidence="3" id="KW-1185">Reference proteome</keyword>
<gene>
    <name evidence="2" type="ORF">QYE76_032253</name>
</gene>
<feature type="region of interest" description="Disordered" evidence="1">
    <location>
        <begin position="86"/>
        <end position="108"/>
    </location>
</feature>
<sequence length="108" mass="11752">MRRRSARARRRRGFCGAFNGIVSRAAPLKCPPAALRPTAPRTTTAGGEEDDFEASSGNKKVPLPVTVGRLMHGKWLPCDTHGPAYNGRRLSRQCPSRTARPIARRSGA</sequence>
<protein>
    <submittedName>
        <fullName evidence="2">Uncharacterized protein</fullName>
    </submittedName>
</protein>
<comment type="caution">
    <text evidence="2">The sequence shown here is derived from an EMBL/GenBank/DDBJ whole genome shotgun (WGS) entry which is preliminary data.</text>
</comment>
<reference evidence="2" key="1">
    <citation type="submission" date="2023-07" db="EMBL/GenBank/DDBJ databases">
        <title>A chromosome-level genome assembly of Lolium multiflorum.</title>
        <authorList>
            <person name="Chen Y."/>
            <person name="Copetti D."/>
            <person name="Kolliker R."/>
            <person name="Studer B."/>
        </authorList>
    </citation>
    <scope>NUCLEOTIDE SEQUENCE</scope>
    <source>
        <strain evidence="2">02402/16</strain>
        <tissue evidence="2">Leaf</tissue>
    </source>
</reference>
<dbReference type="Proteomes" id="UP001231189">
    <property type="component" value="Unassembled WGS sequence"/>
</dbReference>